<dbReference type="Gene3D" id="1.10.287.410">
    <property type="match status" value="1"/>
</dbReference>
<feature type="signal peptide" evidence="6">
    <location>
        <begin position="1"/>
        <end position="22"/>
    </location>
</feature>
<keyword evidence="4 6" id="KW-0378">Hydrolase</keyword>
<reference evidence="7 8" key="1">
    <citation type="submission" date="2017-06" db="EMBL/GenBank/DDBJ databases">
        <title>Comparative genomic analysis of Ambrosia Fusariam Clade fungi.</title>
        <authorList>
            <person name="Stajich J.E."/>
            <person name="Carrillo J."/>
            <person name="Kijimoto T."/>
            <person name="Eskalen A."/>
            <person name="O'Donnell K."/>
            <person name="Kasson M."/>
        </authorList>
    </citation>
    <scope>NUCLEOTIDE SEQUENCE [LARGE SCALE GENOMIC DNA]</scope>
    <source>
        <strain evidence="7 8">NRRL62606</strain>
    </source>
</reference>
<proteinExistence type="inferred from homology"/>
<dbReference type="InterPro" id="IPR018202">
    <property type="entry name" value="Ser_caboxypep_ser_AS"/>
</dbReference>
<feature type="chain" id="PRO_5018810134" description="Carboxypeptidase" evidence="6">
    <location>
        <begin position="23"/>
        <end position="498"/>
    </location>
</feature>
<evidence type="ECO:0000256" key="6">
    <source>
        <dbReference type="RuleBase" id="RU361156"/>
    </source>
</evidence>
<dbReference type="PROSITE" id="PS00131">
    <property type="entry name" value="CARBOXYPEPT_SER_SER"/>
    <property type="match status" value="1"/>
</dbReference>
<evidence type="ECO:0000256" key="4">
    <source>
        <dbReference type="ARBA" id="ARBA00022801"/>
    </source>
</evidence>
<dbReference type="SUPFAM" id="SSF53474">
    <property type="entry name" value="alpha/beta-Hydrolases"/>
    <property type="match status" value="1"/>
</dbReference>
<keyword evidence="5" id="KW-0325">Glycoprotein</keyword>
<protein>
    <recommendedName>
        <fullName evidence="6">Carboxypeptidase</fullName>
        <ecNumber evidence="6">3.4.16.-</ecNumber>
    </recommendedName>
</protein>
<keyword evidence="2 6" id="KW-0121">Carboxypeptidase</keyword>
<keyword evidence="6" id="KW-0732">Signal</keyword>
<comment type="similarity">
    <text evidence="1 6">Belongs to the peptidase S10 family.</text>
</comment>
<dbReference type="InterPro" id="IPR029058">
    <property type="entry name" value="AB_hydrolase_fold"/>
</dbReference>
<evidence type="ECO:0000313" key="8">
    <source>
        <dbReference type="Proteomes" id="UP000287972"/>
    </source>
</evidence>
<accession>A0A428PYB9</accession>
<evidence type="ECO:0000313" key="7">
    <source>
        <dbReference type="EMBL" id="RSL58060.1"/>
    </source>
</evidence>
<evidence type="ECO:0000256" key="5">
    <source>
        <dbReference type="ARBA" id="ARBA00023180"/>
    </source>
</evidence>
<keyword evidence="3 6" id="KW-0645">Protease</keyword>
<dbReference type="EC" id="3.4.16.-" evidence="6"/>
<evidence type="ECO:0000256" key="1">
    <source>
        <dbReference type="ARBA" id="ARBA00009431"/>
    </source>
</evidence>
<dbReference type="Gene3D" id="3.40.50.1820">
    <property type="entry name" value="alpha/beta hydrolase"/>
    <property type="match status" value="1"/>
</dbReference>
<dbReference type="GO" id="GO:0004185">
    <property type="term" value="F:serine-type carboxypeptidase activity"/>
    <property type="evidence" value="ECO:0007669"/>
    <property type="project" value="UniProtKB-UniRule"/>
</dbReference>
<comment type="caution">
    <text evidence="7">The sequence shown here is derived from an EMBL/GenBank/DDBJ whole genome shotgun (WGS) entry which is preliminary data.</text>
</comment>
<organism evidence="7 8">
    <name type="scientific">Fusarium floridanum</name>
    <dbReference type="NCBI Taxonomy" id="1325733"/>
    <lineage>
        <taxon>Eukaryota</taxon>
        <taxon>Fungi</taxon>
        <taxon>Dikarya</taxon>
        <taxon>Ascomycota</taxon>
        <taxon>Pezizomycotina</taxon>
        <taxon>Sordariomycetes</taxon>
        <taxon>Hypocreomycetidae</taxon>
        <taxon>Hypocreales</taxon>
        <taxon>Nectriaceae</taxon>
        <taxon>Fusarium</taxon>
        <taxon>Fusarium solani species complex</taxon>
    </lineage>
</organism>
<dbReference type="EMBL" id="NKCL01000637">
    <property type="protein sequence ID" value="RSL58060.1"/>
    <property type="molecule type" value="Genomic_DNA"/>
</dbReference>
<dbReference type="PANTHER" id="PTHR11802">
    <property type="entry name" value="SERINE PROTEASE FAMILY S10 SERINE CARBOXYPEPTIDASE"/>
    <property type="match status" value="1"/>
</dbReference>
<name>A0A428PYB9_9HYPO</name>
<dbReference type="PRINTS" id="PR00724">
    <property type="entry name" value="CRBOXYPTASEC"/>
</dbReference>
<dbReference type="InterPro" id="IPR001563">
    <property type="entry name" value="Peptidase_S10"/>
</dbReference>
<dbReference type="AlphaFoldDB" id="A0A428PYB9"/>
<evidence type="ECO:0000256" key="2">
    <source>
        <dbReference type="ARBA" id="ARBA00022645"/>
    </source>
</evidence>
<dbReference type="Pfam" id="PF00450">
    <property type="entry name" value="Peptidase_S10"/>
    <property type="match status" value="1"/>
</dbReference>
<dbReference type="Proteomes" id="UP000287972">
    <property type="component" value="Unassembled WGS sequence"/>
</dbReference>
<keyword evidence="8" id="KW-1185">Reference proteome</keyword>
<dbReference type="GO" id="GO:0006508">
    <property type="term" value="P:proteolysis"/>
    <property type="evidence" value="ECO:0007669"/>
    <property type="project" value="UniProtKB-KW"/>
</dbReference>
<gene>
    <name evidence="7" type="ORF">CEP51_014140</name>
</gene>
<dbReference type="GO" id="GO:0000324">
    <property type="term" value="C:fungal-type vacuole"/>
    <property type="evidence" value="ECO:0007669"/>
    <property type="project" value="TreeGrafter"/>
</dbReference>
<evidence type="ECO:0000256" key="3">
    <source>
        <dbReference type="ARBA" id="ARBA00022670"/>
    </source>
</evidence>
<dbReference type="PANTHER" id="PTHR11802:SF432">
    <property type="entry name" value="Y, PUTATIVE-RELATED"/>
    <property type="match status" value="1"/>
</dbReference>
<sequence length="498" mass="55091">MALRAITTLTLALAAVLSPASATPIEQKLLTDESTEWQSFGLRHYPGYSMRIREQSSSLCDTESKQYTGWLEAKGKHLFFWYVESLSDPQNDPLNLWMTGGPGCSGLIGMMMELGPCLIKEDGTGTRRNPFSWTANASMIFIDQPAGTGFSYVDEGVDMPSDSFTAAEDVHIFLQIFYSAFPYLSSVPFHISGESYGGHYVPTVAAEIVRYNKIDPGLRAGLEIPLKSVMIGDGFVSPLDTTYGYYDTLCTTKPGVDEPVFNETRCTQIREALPRCVSLHESCYQNPDPILCHAADSFCSGQIRALFDNETGEGGRDPFDITRTCEVDQLCYTGVLRIQDYVNEPSIRDVLGVPEQVGNFTVLNEDIQDLFGQGNDLYVNTAPEVLFLLENEVDVLIYNGNLDLACNTAGNLRWTERVAWAGQAEFVSQDMRVWHAPKDGKVIEAGTMKEVAVKANSNSQKPSRFSFVTVDRAGHMVPLDQPEISLHLINTWLVGGEL</sequence>